<reference evidence="1" key="1">
    <citation type="journal article" date="2018" name="BMC Genomics">
        <title>Comparative genomics of the wheat fungal pathogen Pyrenophora tritici-repentis reveals chromosomal variations and genome plasticity.</title>
        <authorList>
            <person name="Moolhuijzen P."/>
            <person name="See P.T."/>
            <person name="Hane J.K."/>
            <person name="Shi G."/>
            <person name="Liu Z."/>
            <person name="Oliver R.P."/>
            <person name="Moffat C.S."/>
        </authorList>
    </citation>
    <scope>NUCLEOTIDE SEQUENCE [LARGE SCALE GENOMIC DNA]</scope>
    <source>
        <strain evidence="1">M4</strain>
    </source>
</reference>
<dbReference type="AlphaFoldDB" id="A0A5M9L6R7"/>
<name>A0A5M9L6R7_9PLEO</name>
<sequence length="38" mass="4150">MDFENSGMSTVIAPSCNSEHEYQLEDKMNALVPAESSS</sequence>
<dbReference type="EMBL" id="NRDI02000020">
    <property type="protein sequence ID" value="KAI1509455.1"/>
    <property type="molecule type" value="Genomic_DNA"/>
</dbReference>
<reference evidence="3" key="4">
    <citation type="journal article" date="2022" name="Microb. Genom.">
        <title>A global pangenome for the wheat fungal pathogen Pyrenophora tritici-repentis and prediction of effector protein structural homology.</title>
        <authorList>
            <person name="Moolhuijzen P.M."/>
            <person name="See P.T."/>
            <person name="Shi G."/>
            <person name="Powell H.R."/>
            <person name="Cockram J."/>
            <person name="Jorgensen L.N."/>
            <person name="Benslimane H."/>
            <person name="Strelkov S.E."/>
            <person name="Turner J."/>
            <person name="Liu Z."/>
            <person name="Moffat C.S."/>
        </authorList>
    </citation>
    <scope>NUCLEOTIDE SEQUENCE [LARGE SCALE GENOMIC DNA]</scope>
</reference>
<dbReference type="EMBL" id="NQIK02000003">
    <property type="protein sequence ID" value="KAF7572731.1"/>
    <property type="molecule type" value="Genomic_DNA"/>
</dbReference>
<dbReference type="Proteomes" id="UP000249757">
    <property type="component" value="Unassembled WGS sequence"/>
</dbReference>
<dbReference type="Proteomes" id="UP000245464">
    <property type="component" value="Chromosome 3"/>
</dbReference>
<protein>
    <submittedName>
        <fullName evidence="2">Uncharacterized protein</fullName>
    </submittedName>
</protein>
<evidence type="ECO:0000313" key="3">
    <source>
        <dbReference type="Proteomes" id="UP000249757"/>
    </source>
</evidence>
<evidence type="ECO:0000313" key="1">
    <source>
        <dbReference type="EMBL" id="KAF7572731.1"/>
    </source>
</evidence>
<reference evidence="2" key="2">
    <citation type="submission" date="2021-05" db="EMBL/GenBank/DDBJ databases">
        <authorList>
            <person name="Moolhuijzen P.M."/>
            <person name="Moffat C.S."/>
        </authorList>
    </citation>
    <scope>NUCLEOTIDE SEQUENCE</scope>
    <source>
        <strain evidence="2">86-124</strain>
    </source>
</reference>
<accession>A0A5M9L6R7</accession>
<reference evidence="2" key="3">
    <citation type="journal article" date="2022" name="bioRxiv">
        <title>A global pangenome for the wheat fungal pathogen Pyrenophora tritici-repentis and prediction of effector protein structural homology.</title>
        <authorList>
            <person name="Moolhuijzen P."/>
            <person name="See P.T."/>
            <person name="Shi G."/>
            <person name="Powell H.R."/>
            <person name="Cockram J."/>
            <person name="Jorgensen L.N."/>
            <person name="Benslimane H."/>
            <person name="Strelkov S.E."/>
            <person name="Turner J."/>
            <person name="Liu Z."/>
            <person name="Moffat C.S."/>
        </authorList>
    </citation>
    <scope>NUCLEOTIDE SEQUENCE</scope>
    <source>
        <strain evidence="2">86-124</strain>
    </source>
</reference>
<keyword evidence="3" id="KW-1185">Reference proteome</keyword>
<organism evidence="2 3">
    <name type="scientific">Pyrenophora tritici-repentis</name>
    <dbReference type="NCBI Taxonomy" id="45151"/>
    <lineage>
        <taxon>Eukaryota</taxon>
        <taxon>Fungi</taxon>
        <taxon>Dikarya</taxon>
        <taxon>Ascomycota</taxon>
        <taxon>Pezizomycotina</taxon>
        <taxon>Dothideomycetes</taxon>
        <taxon>Pleosporomycetidae</taxon>
        <taxon>Pleosporales</taxon>
        <taxon>Pleosporineae</taxon>
        <taxon>Pleosporaceae</taxon>
        <taxon>Pyrenophora</taxon>
    </lineage>
</organism>
<gene>
    <name evidence="2" type="ORF">Ptr86124_011535</name>
    <name evidence="1" type="ORF">PtrM4_076360</name>
</gene>
<evidence type="ECO:0000313" key="2">
    <source>
        <dbReference type="EMBL" id="KAI1509455.1"/>
    </source>
</evidence>
<comment type="caution">
    <text evidence="2">The sequence shown here is derived from an EMBL/GenBank/DDBJ whole genome shotgun (WGS) entry which is preliminary data.</text>
</comment>
<proteinExistence type="predicted"/>